<organism evidence="2 3">
    <name type="scientific">Acanthoscelides obtectus</name>
    <name type="common">Bean weevil</name>
    <name type="synonym">Bruchus obtectus</name>
    <dbReference type="NCBI Taxonomy" id="200917"/>
    <lineage>
        <taxon>Eukaryota</taxon>
        <taxon>Metazoa</taxon>
        <taxon>Ecdysozoa</taxon>
        <taxon>Arthropoda</taxon>
        <taxon>Hexapoda</taxon>
        <taxon>Insecta</taxon>
        <taxon>Pterygota</taxon>
        <taxon>Neoptera</taxon>
        <taxon>Endopterygota</taxon>
        <taxon>Coleoptera</taxon>
        <taxon>Polyphaga</taxon>
        <taxon>Cucujiformia</taxon>
        <taxon>Chrysomeloidea</taxon>
        <taxon>Chrysomelidae</taxon>
        <taxon>Bruchinae</taxon>
        <taxon>Bruchini</taxon>
        <taxon>Acanthoscelides</taxon>
    </lineage>
</organism>
<sequence>MMYFLLQSHHKHPLVRGKKLPVQRTSSKD</sequence>
<reference evidence="2" key="1">
    <citation type="submission" date="2022-03" db="EMBL/GenBank/DDBJ databases">
        <authorList>
            <person name="Sayadi A."/>
        </authorList>
    </citation>
    <scope>NUCLEOTIDE SEQUENCE</scope>
</reference>
<protein>
    <submittedName>
        <fullName evidence="2">Uncharacterized protein</fullName>
    </submittedName>
</protein>
<dbReference type="AlphaFoldDB" id="A0A9P0MCD1"/>
<name>A0A9P0MCD1_ACAOB</name>
<accession>A0A9P0MCD1</accession>
<dbReference type="EMBL" id="CAKOFQ010008363">
    <property type="protein sequence ID" value="CAH2013693.1"/>
    <property type="molecule type" value="Genomic_DNA"/>
</dbReference>
<dbReference type="Proteomes" id="UP001152888">
    <property type="component" value="Unassembled WGS sequence"/>
</dbReference>
<comment type="caution">
    <text evidence="2">The sequence shown here is derived from an EMBL/GenBank/DDBJ whole genome shotgun (WGS) entry which is preliminary data.</text>
</comment>
<feature type="region of interest" description="Disordered" evidence="1">
    <location>
        <begin position="1"/>
        <end position="29"/>
    </location>
</feature>
<evidence type="ECO:0000313" key="2">
    <source>
        <dbReference type="EMBL" id="CAH2013693.1"/>
    </source>
</evidence>
<feature type="compositionally biased region" description="Basic residues" evidence="1">
    <location>
        <begin position="8"/>
        <end position="21"/>
    </location>
</feature>
<proteinExistence type="predicted"/>
<evidence type="ECO:0000313" key="3">
    <source>
        <dbReference type="Proteomes" id="UP001152888"/>
    </source>
</evidence>
<gene>
    <name evidence="2" type="ORF">ACAOBT_LOCUS33619</name>
</gene>
<evidence type="ECO:0000256" key="1">
    <source>
        <dbReference type="SAM" id="MobiDB-lite"/>
    </source>
</evidence>
<keyword evidence="3" id="KW-1185">Reference proteome</keyword>